<accession>A0AAV5BUC8</accession>
<organism evidence="2 3">
    <name type="scientific">Eleusine coracana subsp. coracana</name>
    <dbReference type="NCBI Taxonomy" id="191504"/>
    <lineage>
        <taxon>Eukaryota</taxon>
        <taxon>Viridiplantae</taxon>
        <taxon>Streptophyta</taxon>
        <taxon>Embryophyta</taxon>
        <taxon>Tracheophyta</taxon>
        <taxon>Spermatophyta</taxon>
        <taxon>Magnoliopsida</taxon>
        <taxon>Liliopsida</taxon>
        <taxon>Poales</taxon>
        <taxon>Poaceae</taxon>
        <taxon>PACMAD clade</taxon>
        <taxon>Chloridoideae</taxon>
        <taxon>Cynodonteae</taxon>
        <taxon>Eleusininae</taxon>
        <taxon>Eleusine</taxon>
    </lineage>
</organism>
<evidence type="ECO:0000256" key="1">
    <source>
        <dbReference type="SAM" id="MobiDB-lite"/>
    </source>
</evidence>
<evidence type="ECO:0000313" key="2">
    <source>
        <dbReference type="EMBL" id="GJM90016.1"/>
    </source>
</evidence>
<dbReference type="AlphaFoldDB" id="A0AAV5BUC8"/>
<feature type="compositionally biased region" description="Basic and acidic residues" evidence="1">
    <location>
        <begin position="58"/>
        <end position="68"/>
    </location>
</feature>
<sequence length="75" mass="8286">MQVESQGVLRENLATMKYLKKMHSRVIFMGRLSRVVRGIGTTGAAFFSVKLYMQSRGQGREAEDDRAATTEGGSS</sequence>
<reference evidence="2" key="1">
    <citation type="journal article" date="2018" name="DNA Res.">
        <title>Multiple hybrid de novo genome assembly of finger millet, an orphan allotetraploid crop.</title>
        <authorList>
            <person name="Hatakeyama M."/>
            <person name="Aluri S."/>
            <person name="Balachadran M.T."/>
            <person name="Sivarajan S.R."/>
            <person name="Patrignani A."/>
            <person name="Gruter S."/>
            <person name="Poveda L."/>
            <person name="Shimizu-Inatsugi R."/>
            <person name="Baeten J."/>
            <person name="Francoijs K.J."/>
            <person name="Nataraja K.N."/>
            <person name="Reddy Y.A.N."/>
            <person name="Phadnis S."/>
            <person name="Ravikumar R.L."/>
            <person name="Schlapbach R."/>
            <person name="Sreeman S.M."/>
            <person name="Shimizu K.K."/>
        </authorList>
    </citation>
    <scope>NUCLEOTIDE SEQUENCE</scope>
</reference>
<gene>
    <name evidence="2" type="primary">ga06253</name>
    <name evidence="2" type="ORF">PR202_ga06253</name>
</gene>
<reference evidence="2" key="2">
    <citation type="submission" date="2021-12" db="EMBL/GenBank/DDBJ databases">
        <title>Resequencing data analysis of finger millet.</title>
        <authorList>
            <person name="Hatakeyama M."/>
            <person name="Aluri S."/>
            <person name="Balachadran M.T."/>
            <person name="Sivarajan S.R."/>
            <person name="Poveda L."/>
            <person name="Shimizu-Inatsugi R."/>
            <person name="Schlapbach R."/>
            <person name="Sreeman S.M."/>
            <person name="Shimizu K.K."/>
        </authorList>
    </citation>
    <scope>NUCLEOTIDE SEQUENCE</scope>
</reference>
<dbReference type="EMBL" id="BQKI01000003">
    <property type="protein sequence ID" value="GJM90016.1"/>
    <property type="molecule type" value="Genomic_DNA"/>
</dbReference>
<keyword evidence="3" id="KW-1185">Reference proteome</keyword>
<name>A0AAV5BUC8_ELECO</name>
<protein>
    <submittedName>
        <fullName evidence="2">Uncharacterized protein</fullName>
    </submittedName>
</protein>
<comment type="caution">
    <text evidence="2">The sequence shown here is derived from an EMBL/GenBank/DDBJ whole genome shotgun (WGS) entry which is preliminary data.</text>
</comment>
<feature type="region of interest" description="Disordered" evidence="1">
    <location>
        <begin position="56"/>
        <end position="75"/>
    </location>
</feature>
<proteinExistence type="predicted"/>
<evidence type="ECO:0000313" key="3">
    <source>
        <dbReference type="Proteomes" id="UP001054889"/>
    </source>
</evidence>
<dbReference type="Proteomes" id="UP001054889">
    <property type="component" value="Unassembled WGS sequence"/>
</dbReference>